<name>A0ABU4IY66_9VIBR</name>
<accession>A0ABU4IY66</accession>
<dbReference type="SUPFAM" id="SSF47175">
    <property type="entry name" value="Cytochromes"/>
    <property type="match status" value="1"/>
</dbReference>
<evidence type="ECO:0000313" key="5">
    <source>
        <dbReference type="Proteomes" id="UP001279860"/>
    </source>
</evidence>
<evidence type="ECO:0000256" key="2">
    <source>
        <dbReference type="ARBA" id="ARBA00022729"/>
    </source>
</evidence>
<organism evidence="4 5">
    <name type="scientific">Vibrio rhizosphaerae</name>
    <dbReference type="NCBI Taxonomy" id="398736"/>
    <lineage>
        <taxon>Bacteria</taxon>
        <taxon>Pseudomonadati</taxon>
        <taxon>Pseudomonadota</taxon>
        <taxon>Gammaproteobacteria</taxon>
        <taxon>Vibrionales</taxon>
        <taxon>Vibrionaceae</taxon>
        <taxon>Vibrio</taxon>
    </lineage>
</organism>
<feature type="chain" id="PRO_5045647111" evidence="3">
    <location>
        <begin position="20"/>
        <end position="118"/>
    </location>
</feature>
<comment type="similarity">
    <text evidence="1">Belongs to the cytochrome b562 family.</text>
</comment>
<sequence>MLKKIAVLLLVMCFSPVWASGDVHSSMRQMKKAFQEAAESSSVEEMKVAIGKFDEIVSHLNQGEYQGDRGKTMKEGFEELSVAIDQVESELDQGNLQGAKEKLKAIDSLRSEYHRKVR</sequence>
<dbReference type="RefSeq" id="WP_038184223.1">
    <property type="nucleotide sequence ID" value="NZ_AP024904.1"/>
</dbReference>
<proteinExistence type="inferred from homology"/>
<feature type="signal peptide" evidence="3">
    <location>
        <begin position="1"/>
        <end position="19"/>
    </location>
</feature>
<dbReference type="Proteomes" id="UP001279860">
    <property type="component" value="Unassembled WGS sequence"/>
</dbReference>
<protein>
    <submittedName>
        <fullName evidence="4">Cytochrome b562</fullName>
    </submittedName>
</protein>
<evidence type="ECO:0000256" key="3">
    <source>
        <dbReference type="SAM" id="SignalP"/>
    </source>
</evidence>
<dbReference type="InterPro" id="IPR009155">
    <property type="entry name" value="Cyt_b562"/>
</dbReference>
<dbReference type="Pfam" id="PF07361">
    <property type="entry name" value="Cytochrom_B562"/>
    <property type="match status" value="1"/>
</dbReference>
<keyword evidence="5" id="KW-1185">Reference proteome</keyword>
<dbReference type="Gene3D" id="1.20.120.10">
    <property type="entry name" value="Cytochrome c/b562"/>
    <property type="match status" value="1"/>
</dbReference>
<evidence type="ECO:0000256" key="1">
    <source>
        <dbReference type="ARBA" id="ARBA00005523"/>
    </source>
</evidence>
<dbReference type="EMBL" id="JAWRCP010000002">
    <property type="protein sequence ID" value="MDW6094344.1"/>
    <property type="molecule type" value="Genomic_DNA"/>
</dbReference>
<gene>
    <name evidence="4" type="ORF">SBX64_17530</name>
</gene>
<reference evidence="4 5" key="1">
    <citation type="submission" date="2023-11" db="EMBL/GenBank/DDBJ databases">
        <title>Plant-associative lifestyle of Vibrio porteresiae and its evolutionary dynamics.</title>
        <authorList>
            <person name="Rameshkumar N."/>
            <person name="Kirti K."/>
        </authorList>
    </citation>
    <scope>NUCLEOTIDE SEQUENCE [LARGE SCALE GENOMIC DNA]</scope>
    <source>
        <strain evidence="4 5">MSSRF7</strain>
    </source>
</reference>
<dbReference type="InterPro" id="IPR010980">
    <property type="entry name" value="Cyt_c/b562"/>
</dbReference>
<keyword evidence="2 3" id="KW-0732">Signal</keyword>
<comment type="caution">
    <text evidence="4">The sequence shown here is derived from an EMBL/GenBank/DDBJ whole genome shotgun (WGS) entry which is preliminary data.</text>
</comment>
<evidence type="ECO:0000313" key="4">
    <source>
        <dbReference type="EMBL" id="MDW6094344.1"/>
    </source>
</evidence>